<name>A0A1H2XIC4_9FIRM</name>
<dbReference type="EMBL" id="FNNG01000005">
    <property type="protein sequence ID" value="SDW92602.1"/>
    <property type="molecule type" value="Genomic_DNA"/>
</dbReference>
<evidence type="ECO:0000313" key="1">
    <source>
        <dbReference type="EMBL" id="SDW92602.1"/>
    </source>
</evidence>
<organism evidence="1 2">
    <name type="scientific">Tepidimicrobium xylanilyticum</name>
    <dbReference type="NCBI Taxonomy" id="1123352"/>
    <lineage>
        <taxon>Bacteria</taxon>
        <taxon>Bacillati</taxon>
        <taxon>Bacillota</taxon>
        <taxon>Tissierellia</taxon>
        <taxon>Tissierellales</taxon>
        <taxon>Tepidimicrobiaceae</taxon>
        <taxon>Tepidimicrobium</taxon>
    </lineage>
</organism>
<dbReference type="AlphaFoldDB" id="A0A1H2XIC4"/>
<keyword evidence="2" id="KW-1185">Reference proteome</keyword>
<accession>A0A1H2XIC4</accession>
<dbReference type="Proteomes" id="UP000198828">
    <property type="component" value="Unassembled WGS sequence"/>
</dbReference>
<dbReference type="RefSeq" id="WP_093752273.1">
    <property type="nucleotide sequence ID" value="NZ_FNNG01000005.1"/>
</dbReference>
<gene>
    <name evidence="1" type="ORF">SAMN05660923_01450</name>
</gene>
<protein>
    <submittedName>
        <fullName evidence="1">Uncharacterized protein</fullName>
    </submittedName>
</protein>
<dbReference type="OrthoDB" id="2078765at2"/>
<sequence>MKERYKDIGKRVLAIILVLSILIPTLPIGQIKSFAATIPATNNPNLTLTFDEEIDAAKYELVESKRQYLSIGVWHYSGGYWGSYDHEKGTFRFQIKDSEIPGGNIGKLDELVQKKQGGIPFYVDYPEEVKQALKEGKKVIVQVKSYGNNKTGDYIYDINDTSKHKIEHTTNQAKITVPLRFNYQTDESGELIYYSDFGLNVGFKMPFVKQGFGNNGYSIYNKNGTRSGEWAAYWNWGQTPENGYLHPSIINPDGTLKPGYKIKTTKGDYDSSQIRIGAGSGVFRNGGALNLTFEYPFEFNFYIEKDIQADMIMRELELIDPETGQAIESFKREVDNLDPFNIAKQKLIRTNTNPRLASILSRDKTYIVRAKYQFISFEEGAFDISKSELMTPEQRELKTGIIPNDLDVHYSYDDHVFIDGVFDQSHKELSIDKPYTELKNLECATFEWEYKVPDTAKKYVKIAGVIPNTFAQKEKDTINTNNWAAIFGRLEPTDIGMHKNVRLINNNNEAMRTYRKGEPLRLIFPVEHVLGERIVGTDPVKNPKVIIHVEVKDKEGKVIHRERIQTPKLLHPKEVIDMPITKPFTTESDKITACATIDPIHRELGYNDDSRNDKICVTFKASGVDIGMAAPVELYRGGQRVKFFEANKSHTVQFNVKHFLGDEAVGLDAAKNPKVKINIKVMDANKRLLLDQTVQTNQVLNPGAAIKMPMSKSFTTETGMIRACATIDPIHAQLGYNSNPANDTICADFMMVKNYAIRDLRAYPQSIHFGKNESQVKQNVTLNFTVINESSDEHGGNLPSSPIVEIKHGNQVVWRSSVSISPGQSRKMSVTIPNRILRPGDNVFSVEVNPDRTILEFKPGVSNPYADNKATTL</sequence>
<reference evidence="1 2" key="1">
    <citation type="submission" date="2016-10" db="EMBL/GenBank/DDBJ databases">
        <authorList>
            <person name="de Groot N.N."/>
        </authorList>
    </citation>
    <scope>NUCLEOTIDE SEQUENCE [LARGE SCALE GENOMIC DNA]</scope>
    <source>
        <strain evidence="1 2">DSM 23310</strain>
    </source>
</reference>
<evidence type="ECO:0000313" key="2">
    <source>
        <dbReference type="Proteomes" id="UP000198828"/>
    </source>
</evidence>
<proteinExistence type="predicted"/>